<dbReference type="PANTHER" id="PTHR10631:SF3">
    <property type="entry name" value="TRNA (GUANINE(26)-N(2))-DIMETHYLTRANSFERASE"/>
    <property type="match status" value="1"/>
</dbReference>
<keyword evidence="6 9" id="KW-0694">RNA-binding</keyword>
<dbReference type="EC" id="2.1.1.216" evidence="7 9"/>
<evidence type="ECO:0000313" key="12">
    <source>
        <dbReference type="Proteomes" id="UP001311799"/>
    </source>
</evidence>
<keyword evidence="1 9" id="KW-0820">tRNA-binding</keyword>
<dbReference type="GO" id="GO:0160104">
    <property type="term" value="F:tRNA (guanine(26)-N2)-dimethyltransferase activity"/>
    <property type="evidence" value="ECO:0007669"/>
    <property type="project" value="UniProtKB-UniRule"/>
</dbReference>
<keyword evidence="4 9" id="KW-0949">S-adenosyl-L-methionine</keyword>
<evidence type="ECO:0000256" key="7">
    <source>
        <dbReference type="ARBA" id="ARBA00039099"/>
    </source>
</evidence>
<dbReference type="Pfam" id="PF02005">
    <property type="entry name" value="TRM"/>
    <property type="match status" value="2"/>
</dbReference>
<keyword evidence="5 9" id="KW-0819">tRNA processing</keyword>
<evidence type="ECO:0000256" key="8">
    <source>
        <dbReference type="ARBA" id="ARBA00051897"/>
    </source>
</evidence>
<name>A0AAV9Y133_9CRYT</name>
<evidence type="ECO:0000256" key="6">
    <source>
        <dbReference type="ARBA" id="ARBA00022884"/>
    </source>
</evidence>
<keyword evidence="12" id="KW-1185">Reference proteome</keyword>
<dbReference type="PROSITE" id="PS51626">
    <property type="entry name" value="SAM_MT_TRM1"/>
    <property type="match status" value="1"/>
</dbReference>
<dbReference type="Proteomes" id="UP001311799">
    <property type="component" value="Unassembled WGS sequence"/>
</dbReference>
<protein>
    <recommendedName>
        <fullName evidence="7 9">tRNA (guanine(26)-N(2))-dimethyltransferase</fullName>
        <ecNumber evidence="7 9">2.1.1.216</ecNumber>
    </recommendedName>
</protein>
<keyword evidence="2 9" id="KW-0489">Methyltransferase</keyword>
<evidence type="ECO:0000256" key="3">
    <source>
        <dbReference type="ARBA" id="ARBA00022679"/>
    </source>
</evidence>
<keyword evidence="3 9" id="KW-0808">Transferase</keyword>
<evidence type="ECO:0000256" key="2">
    <source>
        <dbReference type="ARBA" id="ARBA00022603"/>
    </source>
</evidence>
<comment type="caution">
    <text evidence="11">The sequence shown here is derived from an EMBL/GenBank/DDBJ whole genome shotgun (WGS) entry which is preliminary data.</text>
</comment>
<sequence length="598" mass="67870">MKENEALENEYIIEGKVRIYKTNNDVFYNPAQVFNRDLSIIGIKSFLNLRKRDISRKDLRKFNSSNMVKDAFRNGISEIDLNVSHLTTTLLEPLGASGLRSIRYLKELSSEIDYLICGDIDPLAVNRMKENFSLNSIPEDKYTCICADAKKLLSLSSPNLIKEISLLKENSKNNIQDVLNSLLGGMTSKNTLNSDSRFTIVDIDPYGTCAPFIDGTLNSCEEDGLACFTATDMPVLCGNVPEVTFYRYGGNALKKPYGHEMSLRLLLNRIITTGAKYQKSVIPLLSVSVDFYIRVFVKVKTSAMNCKNISSTTGFVLQCTHCPSFHVVNFGEKSSVFNKNKTKRKRENECEKNGGMKNIGNINENQTNEEKEYDLSLDFTNQIGKVKYKVNQLNIDLYDKNYSVKCKECLNGKYCIGGPIYTGKLYDDEFLEEMLNYCNEFEINSKNDTNTQGITMNKKIKGLLISIKEELSDSILHYQIPSLCNFLGIEMIKPIIFHSALRNLGYKSSHFHRDPLSLKTNAPDKVVLDILRSWALLNPSKKNKNYSFLSTKIETEGIIFDVHPEVLLEMKVNNSTPRWLPNPESNWGPISKPKKKKE</sequence>
<evidence type="ECO:0000256" key="4">
    <source>
        <dbReference type="ARBA" id="ARBA00022691"/>
    </source>
</evidence>
<feature type="region of interest" description="Disordered" evidence="10">
    <location>
        <begin position="341"/>
        <end position="362"/>
    </location>
</feature>
<dbReference type="EMBL" id="JAWDEY010000010">
    <property type="protein sequence ID" value="KAK6590059.1"/>
    <property type="molecule type" value="Genomic_DNA"/>
</dbReference>
<dbReference type="Gene3D" id="3.40.50.150">
    <property type="entry name" value="Vaccinia Virus protein VP39"/>
    <property type="match status" value="1"/>
</dbReference>
<evidence type="ECO:0000256" key="10">
    <source>
        <dbReference type="SAM" id="MobiDB-lite"/>
    </source>
</evidence>
<dbReference type="Gene3D" id="3.30.56.70">
    <property type="entry name" value="N2,N2-dimethylguanosine tRNA methyltransferase, C-terminal domain"/>
    <property type="match status" value="1"/>
</dbReference>
<evidence type="ECO:0000256" key="9">
    <source>
        <dbReference type="PROSITE-ProRule" id="PRU00958"/>
    </source>
</evidence>
<gene>
    <name evidence="11" type="ORF">RS030_192949</name>
</gene>
<dbReference type="GO" id="GO:0002940">
    <property type="term" value="P:tRNA N2-guanine methylation"/>
    <property type="evidence" value="ECO:0007669"/>
    <property type="project" value="TreeGrafter"/>
</dbReference>
<accession>A0AAV9Y133</accession>
<dbReference type="GO" id="GO:0005634">
    <property type="term" value="C:nucleus"/>
    <property type="evidence" value="ECO:0007669"/>
    <property type="project" value="TreeGrafter"/>
</dbReference>
<dbReference type="SUPFAM" id="SSF53335">
    <property type="entry name" value="S-adenosyl-L-methionine-dependent methyltransferases"/>
    <property type="match status" value="1"/>
</dbReference>
<dbReference type="InterPro" id="IPR029063">
    <property type="entry name" value="SAM-dependent_MTases_sf"/>
</dbReference>
<dbReference type="InterPro" id="IPR002905">
    <property type="entry name" value="Trm1"/>
</dbReference>
<reference evidence="11 12" key="1">
    <citation type="submission" date="2023-10" db="EMBL/GenBank/DDBJ databases">
        <title>Comparative genomics analysis reveals potential genetic determinants of host preference in Cryptosporidium xiaoi.</title>
        <authorList>
            <person name="Xiao L."/>
            <person name="Li J."/>
        </authorList>
    </citation>
    <scope>NUCLEOTIDE SEQUENCE [LARGE SCALE GENOMIC DNA]</scope>
    <source>
        <strain evidence="11 12">52996</strain>
    </source>
</reference>
<comment type="similarity">
    <text evidence="9">Belongs to the class I-like SAM-binding methyltransferase superfamily. Trm1 family.</text>
</comment>
<evidence type="ECO:0000256" key="5">
    <source>
        <dbReference type="ARBA" id="ARBA00022694"/>
    </source>
</evidence>
<dbReference type="PANTHER" id="PTHR10631">
    <property type="entry name" value="N 2 ,N 2 -DIMETHYLGUANOSINE TRNA METHYLTRANSFERASE"/>
    <property type="match status" value="1"/>
</dbReference>
<evidence type="ECO:0000256" key="1">
    <source>
        <dbReference type="ARBA" id="ARBA00022555"/>
    </source>
</evidence>
<dbReference type="GO" id="GO:0000049">
    <property type="term" value="F:tRNA binding"/>
    <property type="evidence" value="ECO:0007669"/>
    <property type="project" value="UniProtKB-UniRule"/>
</dbReference>
<organism evidence="11 12">
    <name type="scientific">Cryptosporidium xiaoi</name>
    <dbReference type="NCBI Taxonomy" id="659607"/>
    <lineage>
        <taxon>Eukaryota</taxon>
        <taxon>Sar</taxon>
        <taxon>Alveolata</taxon>
        <taxon>Apicomplexa</taxon>
        <taxon>Conoidasida</taxon>
        <taxon>Coccidia</taxon>
        <taxon>Eucoccidiorida</taxon>
        <taxon>Eimeriorina</taxon>
        <taxon>Cryptosporidiidae</taxon>
        <taxon>Cryptosporidium</taxon>
    </lineage>
</organism>
<dbReference type="InterPro" id="IPR042296">
    <property type="entry name" value="tRNA_met_Trm1_C"/>
</dbReference>
<proteinExistence type="inferred from homology"/>
<evidence type="ECO:0000313" key="11">
    <source>
        <dbReference type="EMBL" id="KAK6590059.1"/>
    </source>
</evidence>
<dbReference type="AlphaFoldDB" id="A0AAV9Y133"/>
<comment type="catalytic activity">
    <reaction evidence="8 9">
        <text>guanosine(26) in tRNA + 2 S-adenosyl-L-methionine = N(2)-dimethylguanosine(26) in tRNA + 2 S-adenosyl-L-homocysteine + 2 H(+)</text>
        <dbReference type="Rhea" id="RHEA:43140"/>
        <dbReference type="Rhea" id="RHEA-COMP:10359"/>
        <dbReference type="Rhea" id="RHEA-COMP:10360"/>
        <dbReference type="ChEBI" id="CHEBI:15378"/>
        <dbReference type="ChEBI" id="CHEBI:57856"/>
        <dbReference type="ChEBI" id="CHEBI:59789"/>
        <dbReference type="ChEBI" id="CHEBI:74269"/>
        <dbReference type="ChEBI" id="CHEBI:74513"/>
        <dbReference type="EC" id="2.1.1.216"/>
    </reaction>
</comment>